<reference evidence="4" key="1">
    <citation type="submission" date="2019-09" db="EMBL/GenBank/DDBJ databases">
        <title>Bird 10,000 Genomes (B10K) Project - Family phase.</title>
        <authorList>
            <person name="Zhang G."/>
        </authorList>
    </citation>
    <scope>NUCLEOTIDE SEQUENCE</scope>
    <source>
        <strain evidence="4">B10K-IZCAS-20218</strain>
        <tissue evidence="4">Blood</tissue>
    </source>
</reference>
<evidence type="ECO:0000256" key="1">
    <source>
        <dbReference type="SAM" id="MobiDB-lite"/>
    </source>
</evidence>
<dbReference type="InterPro" id="IPR000488">
    <property type="entry name" value="Death_dom"/>
</dbReference>
<feature type="compositionally biased region" description="Polar residues" evidence="1">
    <location>
        <begin position="324"/>
        <end position="342"/>
    </location>
</feature>
<evidence type="ECO:0000313" key="4">
    <source>
        <dbReference type="EMBL" id="NXD28446.1"/>
    </source>
</evidence>
<dbReference type="SMART" id="SM00220">
    <property type="entry name" value="S_TKc"/>
    <property type="match status" value="1"/>
</dbReference>
<dbReference type="PROSITE" id="PS50017">
    <property type="entry name" value="DEATH_DOMAIN"/>
    <property type="match status" value="1"/>
</dbReference>
<dbReference type="GO" id="GO:0043123">
    <property type="term" value="P:positive regulation of canonical NF-kappaB signal transduction"/>
    <property type="evidence" value="ECO:0007669"/>
    <property type="project" value="UniProtKB-ARBA"/>
</dbReference>
<accession>A0A851UHH7</accession>
<protein>
    <submittedName>
        <fullName evidence="4">RIPK1 kinase</fullName>
    </submittedName>
</protein>
<dbReference type="Proteomes" id="UP000623542">
    <property type="component" value="Unassembled WGS sequence"/>
</dbReference>
<organism evidence="4 5">
    <name type="scientific">Elachura formosa</name>
    <name type="common">spotted wren-babbler</name>
    <dbReference type="NCBI Taxonomy" id="1463973"/>
    <lineage>
        <taxon>Eukaryota</taxon>
        <taxon>Metazoa</taxon>
        <taxon>Chordata</taxon>
        <taxon>Craniata</taxon>
        <taxon>Vertebrata</taxon>
        <taxon>Euteleostomi</taxon>
        <taxon>Archelosauria</taxon>
        <taxon>Archosauria</taxon>
        <taxon>Dinosauria</taxon>
        <taxon>Saurischia</taxon>
        <taxon>Theropoda</taxon>
        <taxon>Coelurosauria</taxon>
        <taxon>Aves</taxon>
        <taxon>Neognathae</taxon>
        <taxon>Neoaves</taxon>
        <taxon>Telluraves</taxon>
        <taxon>Australaves</taxon>
        <taxon>Passeriformes</taxon>
        <taxon>Elachuridae</taxon>
        <taxon>Elachura</taxon>
    </lineage>
</organism>
<keyword evidence="5" id="KW-1185">Reference proteome</keyword>
<keyword evidence="4" id="KW-0418">Kinase</keyword>
<feature type="domain" description="Protein kinase" evidence="2">
    <location>
        <begin position="13"/>
        <end position="284"/>
    </location>
</feature>
<name>A0A851UHH7_9PASS</name>
<dbReference type="GO" id="GO:0009893">
    <property type="term" value="P:positive regulation of metabolic process"/>
    <property type="evidence" value="ECO:0007669"/>
    <property type="project" value="UniProtKB-ARBA"/>
</dbReference>
<dbReference type="SUPFAM" id="SSF47986">
    <property type="entry name" value="DEATH domain"/>
    <property type="match status" value="1"/>
</dbReference>
<dbReference type="PROSITE" id="PS50011">
    <property type="entry name" value="PROTEIN_KINASE_DOM"/>
    <property type="match status" value="1"/>
</dbReference>
<dbReference type="PRINTS" id="PR00109">
    <property type="entry name" value="TYRKINASE"/>
</dbReference>
<dbReference type="FunFam" id="1.10.510.10:FF:000472">
    <property type="entry name" value="Receptor interacting serine/threonine kinase 1"/>
    <property type="match status" value="1"/>
</dbReference>
<dbReference type="SMART" id="SM00005">
    <property type="entry name" value="DEATH"/>
    <property type="match status" value="1"/>
</dbReference>
<comment type="caution">
    <text evidence="4">The sequence shown here is derived from an EMBL/GenBank/DDBJ whole genome shotgun (WGS) entry which is preliminary data.</text>
</comment>
<gene>
    <name evidence="4" type="primary">Ripk1</name>
    <name evidence="4" type="ORF">ELAFOR_R13866</name>
</gene>
<dbReference type="CDD" id="cd08777">
    <property type="entry name" value="Death_RIP1"/>
    <property type="match status" value="1"/>
</dbReference>
<proteinExistence type="predicted"/>
<dbReference type="GO" id="GO:0031349">
    <property type="term" value="P:positive regulation of defense response"/>
    <property type="evidence" value="ECO:0007669"/>
    <property type="project" value="UniProtKB-ARBA"/>
</dbReference>
<dbReference type="GO" id="GO:0071345">
    <property type="term" value="P:cellular response to cytokine stimulus"/>
    <property type="evidence" value="ECO:0007669"/>
    <property type="project" value="UniProtKB-ARBA"/>
</dbReference>
<evidence type="ECO:0000259" key="2">
    <source>
        <dbReference type="PROSITE" id="PS50011"/>
    </source>
</evidence>
<dbReference type="InterPro" id="IPR051681">
    <property type="entry name" value="Ser/Thr_Kinases-Pseudokinases"/>
</dbReference>
<dbReference type="PROSITE" id="PS00108">
    <property type="entry name" value="PROTEIN_KINASE_ST"/>
    <property type="match status" value="1"/>
</dbReference>
<dbReference type="InterPro" id="IPR011009">
    <property type="entry name" value="Kinase-like_dom_sf"/>
</dbReference>
<dbReference type="GO" id="GO:0005524">
    <property type="term" value="F:ATP binding"/>
    <property type="evidence" value="ECO:0007669"/>
    <property type="project" value="InterPro"/>
</dbReference>
<dbReference type="InterPro" id="IPR008271">
    <property type="entry name" value="Ser/Thr_kinase_AS"/>
</dbReference>
<feature type="non-terminal residue" evidence="4">
    <location>
        <position position="1"/>
    </location>
</feature>
<dbReference type="InterPro" id="IPR037934">
    <property type="entry name" value="RIP1_Death"/>
</dbReference>
<dbReference type="InterPro" id="IPR025735">
    <property type="entry name" value="RHIM"/>
</dbReference>
<evidence type="ECO:0000313" key="5">
    <source>
        <dbReference type="Proteomes" id="UP000623542"/>
    </source>
</evidence>
<dbReference type="OrthoDB" id="535509at2759"/>
<dbReference type="Pfam" id="PF12721">
    <property type="entry name" value="RHIM"/>
    <property type="match status" value="1"/>
</dbReference>
<dbReference type="InterPro" id="IPR000719">
    <property type="entry name" value="Prot_kinase_dom"/>
</dbReference>
<feature type="domain" description="Death" evidence="3">
    <location>
        <begin position="604"/>
        <end position="690"/>
    </location>
</feature>
<sequence length="692" mass="78781">MSLEDIHMNTKDLLEEKQLDAGGFGTISLCFHKKHGYVVLKKVYTGPQRTEYNVSLLEEGRIMRKLQHDRVVKLLGVIMEDGNYSLVMEYVDRGNMMKVLQTLSLPLSVRGRFMLEITEGMLYLHEQGFVHKDLKPENILVDKNFHIKIADLGVASFKSWSRLTQEETVRQKYMKSTYHNNAGTLFYMAPEHLRCVNVKPVEKSDVYSFGIVIWAIFASKEPYENGINETQICFGIMNGNRPDIKEITDKCPVEIIDLMKQCWDEDSEKRPTFAEISERYKPFYYQNLGENIEEDLKNLKKMWPESNELLHSMESLQIDAVPEDTSNGQVDQPNSLHSSQGPMTSEVNEALFTAFPENQPIESSETSFVSSDNLGRKLQNEYNYHMFGNRMDKAVPALYSPEITEEERRQRVSCDPFAKPSPTSQLNELYPRAEKAASNTNPYFWANSDPNSWPQAAAATPKWGNVDLFYGPNPNSLPTGNPVEAYGLCPASNFSLSKPPVPESGQNQTNVNWYAKNSDTDTGYRDSTSFTRGTFAYHPSTPRVSADDSIKYNISNSSGIQIGSYNHMKIEEQNPHVSTCTVAMEAIYTDYEARGVFDNTTVLTEKHLNLVREKLAKQWKHCARKLGFSDPEIDEIDHDYERDGLKEKVYQMLLKWGMREGSKGATVGKLAKALFGCQRLDLLSSLMQVQEE</sequence>
<keyword evidence="4" id="KW-0808">Transferase</keyword>
<dbReference type="GO" id="GO:0004706">
    <property type="term" value="F:JUN kinase kinase kinase activity"/>
    <property type="evidence" value="ECO:0007669"/>
    <property type="project" value="TreeGrafter"/>
</dbReference>
<dbReference type="Pfam" id="PF00531">
    <property type="entry name" value="Death"/>
    <property type="match status" value="1"/>
</dbReference>
<dbReference type="InterPro" id="IPR011029">
    <property type="entry name" value="DEATH-like_dom_sf"/>
</dbReference>
<feature type="non-terminal residue" evidence="4">
    <location>
        <position position="692"/>
    </location>
</feature>
<feature type="region of interest" description="Disordered" evidence="1">
    <location>
        <begin position="406"/>
        <end position="425"/>
    </location>
</feature>
<dbReference type="Pfam" id="PF07714">
    <property type="entry name" value="PK_Tyr_Ser-Thr"/>
    <property type="match status" value="1"/>
</dbReference>
<dbReference type="InterPro" id="IPR001245">
    <property type="entry name" value="Ser-Thr/Tyr_kinase_cat_dom"/>
</dbReference>
<dbReference type="EMBL" id="WBNG01000744">
    <property type="protein sequence ID" value="NXD28446.1"/>
    <property type="molecule type" value="Genomic_DNA"/>
</dbReference>
<dbReference type="Gene3D" id="1.10.510.10">
    <property type="entry name" value="Transferase(Phosphotransferase) domain 1"/>
    <property type="match status" value="1"/>
</dbReference>
<dbReference type="PANTHER" id="PTHR44329:SF6">
    <property type="entry name" value="RECEPTOR-INTERACTING SERINE_THREONINE-PROTEIN KINASE 1"/>
    <property type="match status" value="1"/>
</dbReference>
<dbReference type="PANTHER" id="PTHR44329">
    <property type="entry name" value="SERINE/THREONINE-PROTEIN KINASE TNNI3K-RELATED"/>
    <property type="match status" value="1"/>
</dbReference>
<dbReference type="SUPFAM" id="SSF56112">
    <property type="entry name" value="Protein kinase-like (PK-like)"/>
    <property type="match status" value="1"/>
</dbReference>
<feature type="region of interest" description="Disordered" evidence="1">
    <location>
        <begin position="323"/>
        <end position="342"/>
    </location>
</feature>
<dbReference type="Gene3D" id="1.10.533.10">
    <property type="entry name" value="Death Domain, Fas"/>
    <property type="match status" value="1"/>
</dbReference>
<dbReference type="AlphaFoldDB" id="A0A851UHH7"/>
<evidence type="ECO:0000259" key="3">
    <source>
        <dbReference type="PROSITE" id="PS50017"/>
    </source>
</evidence>